<name>A0A6V8MIF3_9BACT</name>
<feature type="domain" description="POTRA" evidence="11">
    <location>
        <begin position="66"/>
        <end position="134"/>
    </location>
</feature>
<evidence type="ECO:0000256" key="10">
    <source>
        <dbReference type="SAM" id="MobiDB-lite"/>
    </source>
</evidence>
<evidence type="ECO:0000256" key="2">
    <source>
        <dbReference type="ARBA" id="ARBA00022475"/>
    </source>
</evidence>
<dbReference type="InterPro" id="IPR026579">
    <property type="entry name" value="FtsQ"/>
</dbReference>
<keyword evidence="2 9" id="KW-1003">Cell membrane</keyword>
<keyword evidence="4 9" id="KW-0132">Cell division</keyword>
<organism evidence="12 13">
    <name type="scientific">Geomonas silvestris</name>
    <dbReference type="NCBI Taxonomy" id="2740184"/>
    <lineage>
        <taxon>Bacteria</taxon>
        <taxon>Pseudomonadati</taxon>
        <taxon>Thermodesulfobacteriota</taxon>
        <taxon>Desulfuromonadia</taxon>
        <taxon>Geobacterales</taxon>
        <taxon>Geobacteraceae</taxon>
        <taxon>Geomonas</taxon>
    </lineage>
</organism>
<keyword evidence="5 9" id="KW-0812">Transmembrane</keyword>
<evidence type="ECO:0000256" key="8">
    <source>
        <dbReference type="ARBA" id="ARBA00023306"/>
    </source>
</evidence>
<dbReference type="AlphaFoldDB" id="A0A6V8MIF3"/>
<dbReference type="PANTHER" id="PTHR35851">
    <property type="entry name" value="CELL DIVISION PROTEIN FTSQ"/>
    <property type="match status" value="1"/>
</dbReference>
<dbReference type="InterPro" id="IPR045335">
    <property type="entry name" value="FtsQ_C_sf"/>
</dbReference>
<keyword evidence="3" id="KW-0997">Cell inner membrane</keyword>
<dbReference type="Proteomes" id="UP000556026">
    <property type="component" value="Unassembled WGS sequence"/>
</dbReference>
<evidence type="ECO:0000256" key="7">
    <source>
        <dbReference type="ARBA" id="ARBA00023136"/>
    </source>
</evidence>
<dbReference type="HAMAP" id="MF_00911">
    <property type="entry name" value="FtsQ_subfam"/>
    <property type="match status" value="1"/>
</dbReference>
<evidence type="ECO:0000256" key="9">
    <source>
        <dbReference type="HAMAP-Rule" id="MF_00911"/>
    </source>
</evidence>
<dbReference type="EMBL" id="BLXX01000005">
    <property type="protein sequence ID" value="GFO59752.1"/>
    <property type="molecule type" value="Genomic_DNA"/>
</dbReference>
<feature type="region of interest" description="Disordered" evidence="10">
    <location>
        <begin position="1"/>
        <end position="23"/>
    </location>
</feature>
<dbReference type="GO" id="GO:0032153">
    <property type="term" value="C:cell division site"/>
    <property type="evidence" value="ECO:0007669"/>
    <property type="project" value="UniProtKB-UniRule"/>
</dbReference>
<evidence type="ECO:0000256" key="5">
    <source>
        <dbReference type="ARBA" id="ARBA00022692"/>
    </source>
</evidence>
<dbReference type="PROSITE" id="PS51779">
    <property type="entry name" value="POTRA"/>
    <property type="match status" value="1"/>
</dbReference>
<evidence type="ECO:0000256" key="4">
    <source>
        <dbReference type="ARBA" id="ARBA00022618"/>
    </source>
</evidence>
<dbReference type="Gene3D" id="3.10.20.310">
    <property type="entry name" value="membrane protein fhac"/>
    <property type="match status" value="1"/>
</dbReference>
<comment type="similarity">
    <text evidence="9">Belongs to the FtsQ/DivIB family. FtsQ subfamily.</text>
</comment>
<evidence type="ECO:0000256" key="6">
    <source>
        <dbReference type="ARBA" id="ARBA00022989"/>
    </source>
</evidence>
<keyword evidence="13" id="KW-1185">Reference proteome</keyword>
<comment type="subcellular location">
    <subcellularLocation>
        <location evidence="9">Cell membrane</location>
        <topology evidence="9">Single-pass type II membrane protein</topology>
    </subcellularLocation>
    <subcellularLocation>
        <location evidence="1">Membrane</location>
    </subcellularLocation>
    <text evidence="9">Localizes to the division septum.</text>
</comment>
<comment type="caution">
    <text evidence="12">The sequence shown here is derived from an EMBL/GenBank/DDBJ whole genome shotgun (WGS) entry which is preliminary data.</text>
</comment>
<protein>
    <recommendedName>
        <fullName evidence="9">Cell division protein FtsQ</fullName>
    </recommendedName>
</protein>
<proteinExistence type="inferred from homology"/>
<reference evidence="13" key="1">
    <citation type="submission" date="2020-06" db="EMBL/GenBank/DDBJ databases">
        <title>Draft genomic sequence of Geomonas sp. Red330.</title>
        <authorList>
            <person name="Itoh H."/>
            <person name="Zhenxing X."/>
            <person name="Ushijima N."/>
            <person name="Masuda Y."/>
            <person name="Shiratori Y."/>
            <person name="Senoo K."/>
        </authorList>
    </citation>
    <scope>NUCLEOTIDE SEQUENCE [LARGE SCALE GENOMIC DNA]</scope>
    <source>
        <strain evidence="13">Red330</strain>
    </source>
</reference>
<keyword evidence="7 9" id="KW-0472">Membrane</keyword>
<keyword evidence="8 9" id="KW-0131">Cell cycle</keyword>
<keyword evidence="6 9" id="KW-1133">Transmembrane helix</keyword>
<dbReference type="RefSeq" id="WP_183354575.1">
    <property type="nucleotide sequence ID" value="NZ_BLXX01000005.1"/>
</dbReference>
<comment type="function">
    <text evidence="9">Essential cell division protein.</text>
</comment>
<dbReference type="GO" id="GO:0043093">
    <property type="term" value="P:FtsZ-dependent cytokinesis"/>
    <property type="evidence" value="ECO:0007669"/>
    <property type="project" value="UniProtKB-UniRule"/>
</dbReference>
<evidence type="ECO:0000259" key="11">
    <source>
        <dbReference type="PROSITE" id="PS51779"/>
    </source>
</evidence>
<dbReference type="InterPro" id="IPR005548">
    <property type="entry name" value="Cell_div_FtsQ/DivIB_C"/>
</dbReference>
<dbReference type="GO" id="GO:0090529">
    <property type="term" value="P:cell septum assembly"/>
    <property type="evidence" value="ECO:0007669"/>
    <property type="project" value="InterPro"/>
</dbReference>
<dbReference type="Pfam" id="PF08478">
    <property type="entry name" value="POTRA_1"/>
    <property type="match status" value="1"/>
</dbReference>
<evidence type="ECO:0000313" key="13">
    <source>
        <dbReference type="Proteomes" id="UP000556026"/>
    </source>
</evidence>
<dbReference type="InterPro" id="IPR013685">
    <property type="entry name" value="POTRA_FtsQ_type"/>
</dbReference>
<evidence type="ECO:0000313" key="12">
    <source>
        <dbReference type="EMBL" id="GFO59752.1"/>
    </source>
</evidence>
<evidence type="ECO:0000256" key="1">
    <source>
        <dbReference type="ARBA" id="ARBA00004370"/>
    </source>
</evidence>
<dbReference type="Pfam" id="PF03799">
    <property type="entry name" value="FtsQ_DivIB_C"/>
    <property type="match status" value="1"/>
</dbReference>
<dbReference type="Gene3D" id="3.40.50.11690">
    <property type="entry name" value="Cell division protein FtsQ/DivIB"/>
    <property type="match status" value="1"/>
</dbReference>
<dbReference type="GO" id="GO:0005886">
    <property type="term" value="C:plasma membrane"/>
    <property type="evidence" value="ECO:0007669"/>
    <property type="project" value="UniProtKB-SubCell"/>
</dbReference>
<evidence type="ECO:0000256" key="3">
    <source>
        <dbReference type="ARBA" id="ARBA00022519"/>
    </source>
</evidence>
<gene>
    <name evidence="9 12" type="primary">ftsQ</name>
    <name evidence="12" type="ORF">GMST_20770</name>
</gene>
<feature type="transmembrane region" description="Helical" evidence="9">
    <location>
        <begin position="32"/>
        <end position="57"/>
    </location>
</feature>
<accession>A0A6V8MIF3</accession>
<sequence>MRDLHVKNKRQAPQNRVKKAPKQRKPINWRPILTWLSRGIGGAALVGALVFGSVQLYRLVSRTTFLCLETIEVSQLTRLSRSEIVALAGVKPGDAMLGIKLKEIAEELSKNPWIEKVQVQRFFPHTLSIRLAERTPRAVANVGCLYYVDTKGELFKPLMEGDQLDYPLITGLSEQDVQSDPNGSKEALKDALALIDSLKAGRVFSLEDVSEIHYDKGYGFTLFTMQGGVPVKLGNGGFSDKLARLGNIYRDLKPQMQALDYIDLDYSDKIIVKKA</sequence>
<dbReference type="PANTHER" id="PTHR35851:SF1">
    <property type="entry name" value="CELL DIVISION PROTEIN FTSQ"/>
    <property type="match status" value="1"/>
</dbReference>
<dbReference type="InterPro" id="IPR034746">
    <property type="entry name" value="POTRA"/>
</dbReference>